<keyword evidence="3" id="KW-0560">Oxidoreductase</keyword>
<dbReference type="GO" id="GO:0046872">
    <property type="term" value="F:metal ion binding"/>
    <property type="evidence" value="ECO:0007669"/>
    <property type="project" value="UniProtKB-KW"/>
</dbReference>
<evidence type="ECO:0000313" key="6">
    <source>
        <dbReference type="EMBL" id="OIR03920.1"/>
    </source>
</evidence>
<dbReference type="PANTHER" id="PTHR43498">
    <property type="entry name" value="FERREDOXIN:COB-COM HETERODISULFIDE REDUCTASE SUBUNIT A"/>
    <property type="match status" value="1"/>
</dbReference>
<comment type="caution">
    <text evidence="6">The sequence shown here is derived from an EMBL/GenBank/DDBJ whole genome shotgun (WGS) entry which is preliminary data.</text>
</comment>
<keyword evidence="2" id="KW-0479">Metal-binding</keyword>
<evidence type="ECO:0000256" key="4">
    <source>
        <dbReference type="ARBA" id="ARBA00023004"/>
    </source>
</evidence>
<reference evidence="6" key="1">
    <citation type="submission" date="2016-10" db="EMBL/GenBank/DDBJ databases">
        <title>Sequence of Gallionella enrichment culture.</title>
        <authorList>
            <person name="Poehlein A."/>
            <person name="Muehling M."/>
            <person name="Daniel R."/>
        </authorList>
    </citation>
    <scope>NUCLEOTIDE SEQUENCE</scope>
</reference>
<organism evidence="6">
    <name type="scientific">mine drainage metagenome</name>
    <dbReference type="NCBI Taxonomy" id="410659"/>
    <lineage>
        <taxon>unclassified sequences</taxon>
        <taxon>metagenomes</taxon>
        <taxon>ecological metagenomes</taxon>
    </lineage>
</organism>
<proteinExistence type="predicted"/>
<evidence type="ECO:0000256" key="3">
    <source>
        <dbReference type="ARBA" id="ARBA00023002"/>
    </source>
</evidence>
<dbReference type="AlphaFoldDB" id="A0A1J5SIQ8"/>
<evidence type="ECO:0000256" key="2">
    <source>
        <dbReference type="ARBA" id="ARBA00022723"/>
    </source>
</evidence>
<keyword evidence="5" id="KW-0411">Iron-sulfur</keyword>
<protein>
    <submittedName>
        <fullName evidence="6">3-ketosteroid-delta-1-dehydrogenase</fullName>
    </submittedName>
</protein>
<dbReference type="GO" id="GO:0051539">
    <property type="term" value="F:4 iron, 4 sulfur cluster binding"/>
    <property type="evidence" value="ECO:0007669"/>
    <property type="project" value="UniProtKB-KW"/>
</dbReference>
<name>A0A1J5SIQ8_9ZZZZ</name>
<dbReference type="EMBL" id="MLJW01000062">
    <property type="protein sequence ID" value="OIR03920.1"/>
    <property type="molecule type" value="Genomic_DNA"/>
</dbReference>
<keyword evidence="1" id="KW-0004">4Fe-4S</keyword>
<keyword evidence="4" id="KW-0408">Iron</keyword>
<accession>A0A1J5SIQ8</accession>
<dbReference type="Pfam" id="PF12831">
    <property type="entry name" value="FAD_oxidored"/>
    <property type="match status" value="1"/>
</dbReference>
<dbReference type="SUPFAM" id="SSF51905">
    <property type="entry name" value="FAD/NAD(P)-binding domain"/>
    <property type="match status" value="1"/>
</dbReference>
<sequence length="433" mass="46560">MKASIATSQTILVVGGGIGGMTAALEAAECGKQVILVEKSPTLGGRTALLYRYFPKMCHPTCGLEINLRRLRGNRRLRVLTQAEVTAVSGRSGDYTVSLKISPRYVNENCTACGECALAVEGKMPNPYDYGLSQTKLAYLPHAMAYPQRYVLDAAIIGTPDAEKAKAACKYGAIDLAMKEETVELKVGSVIWATGWKPYDAAKIQPYGYDRFANVITSVEFERLADPHGPTGGKLLRPSDGAPAKNIAFIQCAGSRDENHLRHCSRICCMASLKQTQYVREAYAGDAANPGKSTIYYIDIRAIDRFEDFYRMVQQDPGVSFVKSKVARIAQNESGSLILHGVDTEGYHRYATEHDLVVLAIGMEPEASGIKLPDDIIVDSSGFIEGSKDGGQFGAGAAASPTDVNRSVQSATAAALRAIQVIHKTAAAEVAVP</sequence>
<dbReference type="InterPro" id="IPR036188">
    <property type="entry name" value="FAD/NAD-bd_sf"/>
</dbReference>
<dbReference type="PANTHER" id="PTHR43498:SF1">
    <property type="entry name" value="COB--COM HETERODISULFIDE REDUCTASE IRON-SULFUR SUBUNIT A"/>
    <property type="match status" value="1"/>
</dbReference>
<dbReference type="Gene3D" id="3.50.50.60">
    <property type="entry name" value="FAD/NAD(P)-binding domain"/>
    <property type="match status" value="1"/>
</dbReference>
<evidence type="ECO:0000256" key="5">
    <source>
        <dbReference type="ARBA" id="ARBA00023014"/>
    </source>
</evidence>
<dbReference type="PRINTS" id="PR00411">
    <property type="entry name" value="PNDRDTASEI"/>
</dbReference>
<evidence type="ECO:0000256" key="1">
    <source>
        <dbReference type="ARBA" id="ARBA00022485"/>
    </source>
</evidence>
<dbReference type="GO" id="GO:0016491">
    <property type="term" value="F:oxidoreductase activity"/>
    <property type="evidence" value="ECO:0007669"/>
    <property type="project" value="UniProtKB-KW"/>
</dbReference>
<dbReference type="PRINTS" id="PR00368">
    <property type="entry name" value="FADPNR"/>
</dbReference>
<dbReference type="InterPro" id="IPR039650">
    <property type="entry name" value="HdrA-like"/>
</dbReference>
<gene>
    <name evidence="6" type="ORF">GALL_141010</name>
</gene>